<dbReference type="SUPFAM" id="SSF50978">
    <property type="entry name" value="WD40 repeat-like"/>
    <property type="match status" value="1"/>
</dbReference>
<dbReference type="PANTHER" id="PTHR22846">
    <property type="entry name" value="WD40 REPEAT PROTEIN"/>
    <property type="match status" value="1"/>
</dbReference>
<dbReference type="SMART" id="SM00320">
    <property type="entry name" value="WD40"/>
    <property type="match status" value="7"/>
</dbReference>
<dbReference type="PROSITE" id="PS50294">
    <property type="entry name" value="WD_REPEATS_REGION"/>
    <property type="match status" value="2"/>
</dbReference>
<dbReference type="GO" id="GO:0006357">
    <property type="term" value="P:regulation of transcription by RNA polymerase II"/>
    <property type="evidence" value="ECO:0007669"/>
    <property type="project" value="TreeGrafter"/>
</dbReference>
<dbReference type="Proteomes" id="UP001373714">
    <property type="component" value="Unassembled WGS sequence"/>
</dbReference>
<evidence type="ECO:0000313" key="7">
    <source>
        <dbReference type="EMBL" id="KAK6360279.1"/>
    </source>
</evidence>
<dbReference type="InterPro" id="IPR020472">
    <property type="entry name" value="WD40_PAC1"/>
</dbReference>
<dbReference type="PANTHER" id="PTHR22846:SF2">
    <property type="entry name" value="F-BOX-LIKE_WD REPEAT-CONTAINING PROTEIN EBI"/>
    <property type="match status" value="1"/>
</dbReference>
<dbReference type="AlphaFoldDB" id="A0AAV9VEN3"/>
<dbReference type="PRINTS" id="PR00320">
    <property type="entry name" value="GPROTEINBRPT"/>
</dbReference>
<evidence type="ECO:0000313" key="8">
    <source>
        <dbReference type="Proteomes" id="UP001373714"/>
    </source>
</evidence>
<dbReference type="PROSITE" id="PS50082">
    <property type="entry name" value="WD_REPEATS_2"/>
    <property type="match status" value="5"/>
</dbReference>
<feature type="repeat" description="WD" evidence="5">
    <location>
        <begin position="515"/>
        <end position="556"/>
    </location>
</feature>
<dbReference type="CDD" id="cd00200">
    <property type="entry name" value="WD40"/>
    <property type="match status" value="1"/>
</dbReference>
<evidence type="ECO:0008006" key="9">
    <source>
        <dbReference type="Google" id="ProtNLM"/>
    </source>
</evidence>
<evidence type="ECO:0000256" key="4">
    <source>
        <dbReference type="ARBA" id="ARBA00023242"/>
    </source>
</evidence>
<dbReference type="GO" id="GO:0034967">
    <property type="term" value="C:Set3 complex"/>
    <property type="evidence" value="ECO:0007669"/>
    <property type="project" value="TreeGrafter"/>
</dbReference>
<feature type="region of interest" description="Disordered" evidence="6">
    <location>
        <begin position="92"/>
        <end position="128"/>
    </location>
</feature>
<evidence type="ECO:0000256" key="1">
    <source>
        <dbReference type="ARBA" id="ARBA00004123"/>
    </source>
</evidence>
<dbReference type="PROSITE" id="PS00678">
    <property type="entry name" value="WD_REPEATS_1"/>
    <property type="match status" value="1"/>
</dbReference>
<dbReference type="InterPro" id="IPR001680">
    <property type="entry name" value="WD40_rpt"/>
</dbReference>
<evidence type="ECO:0000256" key="2">
    <source>
        <dbReference type="ARBA" id="ARBA00022574"/>
    </source>
</evidence>
<organism evidence="7 8">
    <name type="scientific">Orbilia blumenaviensis</name>
    <dbReference type="NCBI Taxonomy" id="1796055"/>
    <lineage>
        <taxon>Eukaryota</taxon>
        <taxon>Fungi</taxon>
        <taxon>Dikarya</taxon>
        <taxon>Ascomycota</taxon>
        <taxon>Pezizomycotina</taxon>
        <taxon>Orbiliomycetes</taxon>
        <taxon>Orbiliales</taxon>
        <taxon>Orbiliaceae</taxon>
        <taxon>Orbilia</taxon>
    </lineage>
</organism>
<dbReference type="InterPro" id="IPR036322">
    <property type="entry name" value="WD40_repeat_dom_sf"/>
</dbReference>
<dbReference type="GO" id="GO:0003714">
    <property type="term" value="F:transcription corepressor activity"/>
    <property type="evidence" value="ECO:0007669"/>
    <property type="project" value="InterPro"/>
</dbReference>
<proteinExistence type="predicted"/>
<dbReference type="InterPro" id="IPR019775">
    <property type="entry name" value="WD40_repeat_CS"/>
</dbReference>
<protein>
    <recommendedName>
        <fullName evidence="9">WD40 repeat-like protein</fullName>
    </recommendedName>
</protein>
<keyword evidence="4" id="KW-0539">Nucleus</keyword>
<dbReference type="InterPro" id="IPR006594">
    <property type="entry name" value="LisH"/>
</dbReference>
<dbReference type="Gene3D" id="1.20.960.30">
    <property type="match status" value="1"/>
</dbReference>
<gene>
    <name evidence="7" type="ORF">TWF730_006427</name>
</gene>
<feature type="repeat" description="WD" evidence="5">
    <location>
        <begin position="328"/>
        <end position="370"/>
    </location>
</feature>
<reference evidence="7 8" key="1">
    <citation type="submission" date="2019-10" db="EMBL/GenBank/DDBJ databases">
        <authorList>
            <person name="Palmer J.M."/>
        </authorList>
    </citation>
    <scope>NUCLEOTIDE SEQUENCE [LARGE SCALE GENOMIC DNA]</scope>
    <source>
        <strain evidence="7 8">TWF730</strain>
    </source>
</reference>
<name>A0AAV9VEN3_9PEZI</name>
<comment type="caution">
    <text evidence="7">The sequence shown here is derived from an EMBL/GenBank/DDBJ whole genome shotgun (WGS) entry which is preliminary data.</text>
</comment>
<keyword evidence="3" id="KW-0677">Repeat</keyword>
<evidence type="ECO:0000256" key="6">
    <source>
        <dbReference type="SAM" id="MobiDB-lite"/>
    </source>
</evidence>
<dbReference type="Pfam" id="PF00400">
    <property type="entry name" value="WD40"/>
    <property type="match status" value="4"/>
</dbReference>
<keyword evidence="2 5" id="KW-0853">WD repeat</keyword>
<evidence type="ECO:0000256" key="3">
    <source>
        <dbReference type="ARBA" id="ARBA00022737"/>
    </source>
</evidence>
<dbReference type="EMBL" id="JAVHNS010000003">
    <property type="protein sequence ID" value="KAK6360279.1"/>
    <property type="molecule type" value="Genomic_DNA"/>
</dbReference>
<accession>A0AAV9VEN3</accession>
<dbReference type="Pfam" id="PF08513">
    <property type="entry name" value="LisH"/>
    <property type="match status" value="1"/>
</dbReference>
<feature type="repeat" description="WD" evidence="5">
    <location>
        <begin position="435"/>
        <end position="460"/>
    </location>
</feature>
<sequence length="611" mass="66718">MSAPLTSEQVNYLVWRYLQESGFEKSTFSFQDDCRAQHLEGKFKNWVKPGALINIIQKGLQYLAVEASIYENGTVGSTKVFSYFGPANVQEEPAAAPSSTDVPMEDAAGDVEMTNPTPAPQPQEESNGVSIELEAQKAELLREPPQTNGTVTPIKRSHEIATTMAPELNGIHSQRTKRARTAAAAVGEDAMMIDGISLPDTTSEEVRATIGSSIGVQADEYIQLDHESTGVYHLSPMDASLDSTARNCRFSPADNNTLAVSLETCHMFNLGEDLFTPNRNISDLVLFQQLDEEMSMIAWSDNGEHLATASWDGLIKIWDEKGRLRQSLKMHRAPILTLKFHPTMHSLLLSIDGHSKVNVWDAITGKLKKQCELSGGNGASERITSLDADWIDENTIVAVGDNGAVEKFDLALPLENGPHLDSIVKYEGHDAHKNVSSVIWSGGHEIFATGGEDGKIMLWKPTQLKPVGMLEGHQDVISFLQLSLGSTSPDSLLASSSADGSVRIWNIESRICLHVLNMQSPVNALSFTADGKYLAAGAQNLLVMIWLTETGQLVGMYDGKPGEDALSDKSTMEDLSWDKEGGRLAVAIRDRKCAIIDWKTLLNDAAIKKAR</sequence>
<evidence type="ECO:0000256" key="5">
    <source>
        <dbReference type="PROSITE-ProRule" id="PRU00221"/>
    </source>
</evidence>
<dbReference type="Gene3D" id="2.130.10.10">
    <property type="entry name" value="YVTN repeat-like/Quinoprotein amine dehydrogenase"/>
    <property type="match status" value="1"/>
</dbReference>
<dbReference type="InterPro" id="IPR015943">
    <property type="entry name" value="WD40/YVTN_repeat-like_dom_sf"/>
</dbReference>
<comment type="subcellular location">
    <subcellularLocation>
        <location evidence="1">Nucleus</location>
    </subcellularLocation>
</comment>
<dbReference type="InterPro" id="IPR045183">
    <property type="entry name" value="Ebi-like"/>
</dbReference>
<feature type="repeat" description="WD" evidence="5">
    <location>
        <begin position="470"/>
        <end position="515"/>
    </location>
</feature>
<keyword evidence="8" id="KW-1185">Reference proteome</keyword>
<feature type="repeat" description="WD" evidence="5">
    <location>
        <begin position="287"/>
        <end position="319"/>
    </location>
</feature>
<dbReference type="PROSITE" id="PS50896">
    <property type="entry name" value="LISH"/>
    <property type="match status" value="1"/>
</dbReference>